<evidence type="ECO:0000313" key="3">
    <source>
        <dbReference type="EMBL" id="RXT44871.1"/>
    </source>
</evidence>
<keyword evidence="2" id="KW-0472">Membrane</keyword>
<name>A0A4Q1V087_9BRAD</name>
<keyword evidence="2" id="KW-1133">Transmembrane helix</keyword>
<evidence type="ECO:0000313" key="4">
    <source>
        <dbReference type="Proteomes" id="UP000290819"/>
    </source>
</evidence>
<feature type="transmembrane region" description="Helical" evidence="2">
    <location>
        <begin position="5"/>
        <end position="26"/>
    </location>
</feature>
<dbReference type="Proteomes" id="UP000290819">
    <property type="component" value="Unassembled WGS sequence"/>
</dbReference>
<gene>
    <name evidence="3" type="ORF">B5V03_20010</name>
</gene>
<dbReference type="EMBL" id="MZXW01000022">
    <property type="protein sequence ID" value="RXT44871.1"/>
    <property type="molecule type" value="Genomic_DNA"/>
</dbReference>
<feature type="coiled-coil region" evidence="1">
    <location>
        <begin position="41"/>
        <end position="75"/>
    </location>
</feature>
<evidence type="ECO:0000256" key="2">
    <source>
        <dbReference type="SAM" id="Phobius"/>
    </source>
</evidence>
<sequence>MRRKWLALALIVIGASIVAMGVYLLWNQQAPAAMGTGAPAADELARRLDEERAARSSIEAQLTAAKRDLDELSQRARSAAPTPPIAPPKDRRFTDKTIRQLRAIYEGRTGLQAEAFISDEYGKSIEVDGKVVSVFSGMAMLASNENNSDMVECRFSPPWNPKLSTYRIGDMMKVLGVIAPTQNGAQIYLNDCEIRN</sequence>
<keyword evidence="4" id="KW-1185">Reference proteome</keyword>
<keyword evidence="2" id="KW-0812">Transmembrane</keyword>
<accession>A0A4Q1V087</accession>
<proteinExistence type="predicted"/>
<comment type="caution">
    <text evidence="3">The sequence shown here is derived from an EMBL/GenBank/DDBJ whole genome shotgun (WGS) entry which is preliminary data.</text>
</comment>
<dbReference type="AlphaFoldDB" id="A0A4Q1V087"/>
<evidence type="ECO:0008006" key="5">
    <source>
        <dbReference type="Google" id="ProtNLM"/>
    </source>
</evidence>
<protein>
    <recommendedName>
        <fullName evidence="5">tRNA_anti-like</fullName>
    </recommendedName>
</protein>
<organism evidence="3 4">
    <name type="scientific">Bradyrhizobium betae</name>
    <dbReference type="NCBI Taxonomy" id="244734"/>
    <lineage>
        <taxon>Bacteria</taxon>
        <taxon>Pseudomonadati</taxon>
        <taxon>Pseudomonadota</taxon>
        <taxon>Alphaproteobacteria</taxon>
        <taxon>Hyphomicrobiales</taxon>
        <taxon>Nitrobacteraceae</taxon>
        <taxon>Bradyrhizobium</taxon>
    </lineage>
</organism>
<reference evidence="3 4" key="1">
    <citation type="submission" date="2017-03" db="EMBL/GenBank/DDBJ databases">
        <authorList>
            <person name="Safronova V.I."/>
            <person name="Sazanova A.L."/>
            <person name="Chirak E.R."/>
        </authorList>
    </citation>
    <scope>NUCLEOTIDE SEQUENCE [LARGE SCALE GENOMIC DNA]</scope>
    <source>
        <strain evidence="3 4">Opo-243</strain>
    </source>
</reference>
<keyword evidence="1" id="KW-0175">Coiled coil</keyword>
<evidence type="ECO:0000256" key="1">
    <source>
        <dbReference type="SAM" id="Coils"/>
    </source>
</evidence>